<dbReference type="Proteomes" id="UP001283361">
    <property type="component" value="Unassembled WGS sequence"/>
</dbReference>
<evidence type="ECO:0000313" key="1">
    <source>
        <dbReference type="EMBL" id="KAK3791339.1"/>
    </source>
</evidence>
<organism evidence="1 2">
    <name type="scientific">Elysia crispata</name>
    <name type="common">lettuce slug</name>
    <dbReference type="NCBI Taxonomy" id="231223"/>
    <lineage>
        <taxon>Eukaryota</taxon>
        <taxon>Metazoa</taxon>
        <taxon>Spiralia</taxon>
        <taxon>Lophotrochozoa</taxon>
        <taxon>Mollusca</taxon>
        <taxon>Gastropoda</taxon>
        <taxon>Heterobranchia</taxon>
        <taxon>Euthyneura</taxon>
        <taxon>Panpulmonata</taxon>
        <taxon>Sacoglossa</taxon>
        <taxon>Placobranchoidea</taxon>
        <taxon>Plakobranchidae</taxon>
        <taxon>Elysia</taxon>
    </lineage>
</organism>
<comment type="caution">
    <text evidence="1">The sequence shown here is derived from an EMBL/GenBank/DDBJ whole genome shotgun (WGS) entry which is preliminary data.</text>
</comment>
<accession>A0AAE1E1X7</accession>
<protein>
    <submittedName>
        <fullName evidence="1">Uncharacterized protein</fullName>
    </submittedName>
</protein>
<dbReference type="EMBL" id="JAWDGP010001473">
    <property type="protein sequence ID" value="KAK3791339.1"/>
    <property type="molecule type" value="Genomic_DNA"/>
</dbReference>
<proteinExistence type="predicted"/>
<name>A0AAE1E1X7_9GAST</name>
<sequence>MLINEPECEPDPNFVDVDISYNNEIKSKDVDDIMISTTSRRLTITTAHCDVLGSYHRQTIILPDISDNSRQQKSHYFYRCQDCAKS</sequence>
<evidence type="ECO:0000313" key="2">
    <source>
        <dbReference type="Proteomes" id="UP001283361"/>
    </source>
</evidence>
<keyword evidence="2" id="KW-1185">Reference proteome</keyword>
<gene>
    <name evidence="1" type="ORF">RRG08_012523</name>
</gene>
<reference evidence="1" key="1">
    <citation type="journal article" date="2023" name="G3 (Bethesda)">
        <title>A reference genome for the long-term kleptoplast-retaining sea slug Elysia crispata morphotype clarki.</title>
        <authorList>
            <person name="Eastman K.E."/>
            <person name="Pendleton A.L."/>
            <person name="Shaikh M.A."/>
            <person name="Suttiyut T."/>
            <person name="Ogas R."/>
            <person name="Tomko P."/>
            <person name="Gavelis G."/>
            <person name="Widhalm J.R."/>
            <person name="Wisecaver J.H."/>
        </authorList>
    </citation>
    <scope>NUCLEOTIDE SEQUENCE</scope>
    <source>
        <strain evidence="1">ECLA1</strain>
    </source>
</reference>
<dbReference type="AlphaFoldDB" id="A0AAE1E1X7"/>